<reference evidence="1" key="1">
    <citation type="submission" date="2019-06" db="EMBL/GenBank/DDBJ databases">
        <authorList>
            <person name="Zheng W."/>
        </authorList>
    </citation>
    <scope>NUCLEOTIDE SEQUENCE</scope>
    <source>
        <strain evidence="1">QDHG01</strain>
    </source>
</reference>
<protein>
    <submittedName>
        <fullName evidence="1">Uncharacterized protein</fullName>
    </submittedName>
</protein>
<dbReference type="AlphaFoldDB" id="A0A8J8T437"/>
<comment type="caution">
    <text evidence="1">The sequence shown here is derived from an EMBL/GenBank/DDBJ whole genome shotgun (WGS) entry which is preliminary data.</text>
</comment>
<dbReference type="Proteomes" id="UP000785679">
    <property type="component" value="Unassembled WGS sequence"/>
</dbReference>
<keyword evidence="2" id="KW-1185">Reference proteome</keyword>
<proteinExistence type="predicted"/>
<sequence>MSECQQECEESNPHEKDLLIGLMREHRLCEARNRSIALHDDRMTQCVAPLSSFIALAQSRVLFLALNLCPQAL</sequence>
<dbReference type="EMBL" id="RRYP01006606">
    <property type="protein sequence ID" value="TNV81080.1"/>
    <property type="molecule type" value="Genomic_DNA"/>
</dbReference>
<evidence type="ECO:0000313" key="2">
    <source>
        <dbReference type="Proteomes" id="UP000785679"/>
    </source>
</evidence>
<accession>A0A8J8T437</accession>
<evidence type="ECO:0000313" key="1">
    <source>
        <dbReference type="EMBL" id="TNV81080.1"/>
    </source>
</evidence>
<gene>
    <name evidence="1" type="ORF">FGO68_gene11609</name>
</gene>
<name>A0A8J8T437_HALGN</name>
<organism evidence="1 2">
    <name type="scientific">Halteria grandinella</name>
    <dbReference type="NCBI Taxonomy" id="5974"/>
    <lineage>
        <taxon>Eukaryota</taxon>
        <taxon>Sar</taxon>
        <taxon>Alveolata</taxon>
        <taxon>Ciliophora</taxon>
        <taxon>Intramacronucleata</taxon>
        <taxon>Spirotrichea</taxon>
        <taxon>Stichotrichia</taxon>
        <taxon>Sporadotrichida</taxon>
        <taxon>Halteriidae</taxon>
        <taxon>Halteria</taxon>
    </lineage>
</organism>